<dbReference type="EMBL" id="LR796658">
    <property type="protein sequence ID" value="CAB4157503.1"/>
    <property type="molecule type" value="Genomic_DNA"/>
</dbReference>
<evidence type="ECO:0000313" key="1">
    <source>
        <dbReference type="EMBL" id="CAB4157503.1"/>
    </source>
</evidence>
<proteinExistence type="predicted"/>
<sequence>MKDLTILDHFERAEDEFVVIGFTRGVNNQFVYCVEVQNGRDHFFEHYTSLDGELNKRLAHDKFDEFADKFSAPKVRA</sequence>
<name>A0A6J5NF22_9CAUD</name>
<reference evidence="1" key="1">
    <citation type="submission" date="2020-04" db="EMBL/GenBank/DDBJ databases">
        <authorList>
            <person name="Chiriac C."/>
            <person name="Salcher M."/>
            <person name="Ghai R."/>
            <person name="Kavagutti S V."/>
        </authorList>
    </citation>
    <scope>NUCLEOTIDE SEQUENCE</scope>
</reference>
<accession>A0A6J5NF22</accession>
<gene>
    <name evidence="1" type="ORF">UFOVP692_26</name>
</gene>
<organism evidence="1">
    <name type="scientific">uncultured Caudovirales phage</name>
    <dbReference type="NCBI Taxonomy" id="2100421"/>
    <lineage>
        <taxon>Viruses</taxon>
        <taxon>Duplodnaviria</taxon>
        <taxon>Heunggongvirae</taxon>
        <taxon>Uroviricota</taxon>
        <taxon>Caudoviricetes</taxon>
        <taxon>Peduoviridae</taxon>
        <taxon>Maltschvirus</taxon>
        <taxon>Maltschvirus maltsch</taxon>
    </lineage>
</organism>
<protein>
    <submittedName>
        <fullName evidence="1">Uncharacterized protein</fullName>
    </submittedName>
</protein>